<evidence type="ECO:0000313" key="1">
    <source>
        <dbReference type="EMBL" id="VDM27462.1"/>
    </source>
</evidence>
<dbReference type="EMBL" id="UYWY01001923">
    <property type="protein sequence ID" value="VDM27462.1"/>
    <property type="molecule type" value="Genomic_DNA"/>
</dbReference>
<proteinExistence type="predicted"/>
<dbReference type="Proteomes" id="UP000050794">
    <property type="component" value="Unassembled WGS sequence"/>
</dbReference>
<reference evidence="3" key="1">
    <citation type="submission" date="2016-06" db="UniProtKB">
        <authorList>
            <consortium name="WormBaseParasite"/>
        </authorList>
    </citation>
    <scope>IDENTIFICATION</scope>
</reference>
<evidence type="ECO:0000313" key="3">
    <source>
        <dbReference type="WBParaSite" id="TCNE_0000209601-mRNA-1"/>
    </source>
</evidence>
<gene>
    <name evidence="1" type="ORF">TCNE_LOCUS2096</name>
</gene>
<name>A0A183U0S6_TOXCA</name>
<dbReference type="AlphaFoldDB" id="A0A183U0S6"/>
<dbReference type="WBParaSite" id="TCNE_0000209601-mRNA-1">
    <property type="protein sequence ID" value="TCNE_0000209601-mRNA-1"/>
    <property type="gene ID" value="TCNE_0000209601"/>
</dbReference>
<evidence type="ECO:0000313" key="2">
    <source>
        <dbReference type="Proteomes" id="UP000050794"/>
    </source>
</evidence>
<organism evidence="2 3">
    <name type="scientific">Toxocara canis</name>
    <name type="common">Canine roundworm</name>
    <dbReference type="NCBI Taxonomy" id="6265"/>
    <lineage>
        <taxon>Eukaryota</taxon>
        <taxon>Metazoa</taxon>
        <taxon>Ecdysozoa</taxon>
        <taxon>Nematoda</taxon>
        <taxon>Chromadorea</taxon>
        <taxon>Rhabditida</taxon>
        <taxon>Spirurina</taxon>
        <taxon>Ascaridomorpha</taxon>
        <taxon>Ascaridoidea</taxon>
        <taxon>Toxocaridae</taxon>
        <taxon>Toxocara</taxon>
    </lineage>
</organism>
<sequence>MRERCFCAYWYLWETEASPRLGCTRHNSIHRGPAVARDDAATATGWLGYSLVVLIPVERAASVGASNAYHLRLPQLQVSIALGGPGGQSPFLPYSQATAGVAPTLLARHWPNRRDSSESG</sequence>
<reference evidence="1 2" key="2">
    <citation type="submission" date="2018-11" db="EMBL/GenBank/DDBJ databases">
        <authorList>
            <consortium name="Pathogen Informatics"/>
        </authorList>
    </citation>
    <scope>NUCLEOTIDE SEQUENCE [LARGE SCALE GENOMIC DNA]</scope>
</reference>
<accession>A0A183U0S6</accession>
<protein>
    <submittedName>
        <fullName evidence="3">Secreted protein</fullName>
    </submittedName>
</protein>
<keyword evidence="2" id="KW-1185">Reference proteome</keyword>